<dbReference type="PROSITE" id="PS50158">
    <property type="entry name" value="ZF_CCHC"/>
    <property type="match status" value="1"/>
</dbReference>
<keyword evidence="1" id="KW-0863">Zinc-finger</keyword>
<feature type="domain" description="CCHC-type" evidence="2">
    <location>
        <begin position="4"/>
        <end position="18"/>
    </location>
</feature>
<organism evidence="3 4">
    <name type="scientific">Intoshia linei</name>
    <dbReference type="NCBI Taxonomy" id="1819745"/>
    <lineage>
        <taxon>Eukaryota</taxon>
        <taxon>Metazoa</taxon>
        <taxon>Spiralia</taxon>
        <taxon>Lophotrochozoa</taxon>
        <taxon>Mesozoa</taxon>
        <taxon>Orthonectida</taxon>
        <taxon>Rhopaluridae</taxon>
        <taxon>Intoshia</taxon>
    </lineage>
</organism>
<protein>
    <recommendedName>
        <fullName evidence="2">CCHC-type domain-containing protein</fullName>
    </recommendedName>
</protein>
<sequence length="233" mass="26571">MVSCYNCGKSGNISRFCKTKDIKPNIRAIYDNKTSQIDHYVDAFDNDGKTVTLKFIIDTGSQVNCINKKFYSLFLISKTGNTVLFSADGSYLKNYGVVQLKLTNGYTLPCYITNTDNILGCRAVLKIKICRILDNYCDYNILNSYSDVICDIPGRCNTGKHTINLKSKHEKKVVDKNTFETIKRLYKMKNTNELSELTNLSNDCIRKTIVKIEDNSANCSYSDIHERGKKRKR</sequence>
<accession>A0A177AUJ2</accession>
<keyword evidence="4" id="KW-1185">Reference proteome</keyword>
<evidence type="ECO:0000259" key="2">
    <source>
        <dbReference type="PROSITE" id="PS50158"/>
    </source>
</evidence>
<dbReference type="Proteomes" id="UP000078046">
    <property type="component" value="Unassembled WGS sequence"/>
</dbReference>
<proteinExistence type="predicted"/>
<dbReference type="InterPro" id="IPR001878">
    <property type="entry name" value="Znf_CCHC"/>
</dbReference>
<evidence type="ECO:0000313" key="3">
    <source>
        <dbReference type="EMBL" id="OAF65677.1"/>
    </source>
</evidence>
<comment type="caution">
    <text evidence="3">The sequence shown here is derived from an EMBL/GenBank/DDBJ whole genome shotgun (WGS) entry which is preliminary data.</text>
</comment>
<keyword evidence="1" id="KW-0479">Metal-binding</keyword>
<dbReference type="OrthoDB" id="2724242at2759"/>
<dbReference type="GO" id="GO:0008270">
    <property type="term" value="F:zinc ion binding"/>
    <property type="evidence" value="ECO:0007669"/>
    <property type="project" value="UniProtKB-KW"/>
</dbReference>
<gene>
    <name evidence="3" type="ORF">A3Q56_06559</name>
</gene>
<name>A0A177AUJ2_9BILA</name>
<evidence type="ECO:0000313" key="4">
    <source>
        <dbReference type="Proteomes" id="UP000078046"/>
    </source>
</evidence>
<dbReference type="GO" id="GO:0003676">
    <property type="term" value="F:nucleic acid binding"/>
    <property type="evidence" value="ECO:0007669"/>
    <property type="project" value="InterPro"/>
</dbReference>
<reference evidence="3 4" key="1">
    <citation type="submission" date="2016-04" db="EMBL/GenBank/DDBJ databases">
        <title>The genome of Intoshia linei affirms orthonectids as highly simplified spiralians.</title>
        <authorList>
            <person name="Mikhailov K.V."/>
            <person name="Slusarev G.S."/>
            <person name="Nikitin M.A."/>
            <person name="Logacheva M.D."/>
            <person name="Penin A."/>
            <person name="Aleoshin V."/>
            <person name="Panchin Y.V."/>
        </authorList>
    </citation>
    <scope>NUCLEOTIDE SEQUENCE [LARGE SCALE GENOMIC DNA]</scope>
    <source>
        <strain evidence="3">Intl2013</strain>
        <tissue evidence="3">Whole animal</tissue>
    </source>
</reference>
<evidence type="ECO:0000256" key="1">
    <source>
        <dbReference type="PROSITE-ProRule" id="PRU00047"/>
    </source>
</evidence>
<dbReference type="AlphaFoldDB" id="A0A177AUJ2"/>
<keyword evidence="1" id="KW-0862">Zinc</keyword>
<dbReference type="EMBL" id="LWCA01001190">
    <property type="protein sequence ID" value="OAF65677.1"/>
    <property type="molecule type" value="Genomic_DNA"/>
</dbReference>
<dbReference type="CDD" id="cd00303">
    <property type="entry name" value="retropepsin_like"/>
    <property type="match status" value="1"/>
</dbReference>